<feature type="domain" description="MULE transposase" evidence="1">
    <location>
        <begin position="1"/>
        <end position="82"/>
    </location>
</feature>
<feature type="non-terminal residue" evidence="2">
    <location>
        <position position="113"/>
    </location>
</feature>
<evidence type="ECO:0000313" key="3">
    <source>
        <dbReference type="Proteomes" id="UP001153555"/>
    </source>
</evidence>
<comment type="caution">
    <text evidence="2">The sequence shown here is derived from an EMBL/GenBank/DDBJ whole genome shotgun (WGS) entry which is preliminary data.</text>
</comment>
<proteinExistence type="predicted"/>
<reference evidence="2" key="1">
    <citation type="submission" date="2019-12" db="EMBL/GenBank/DDBJ databases">
        <authorList>
            <person name="Scholes J."/>
        </authorList>
    </citation>
    <scope>NUCLEOTIDE SEQUENCE</scope>
</reference>
<evidence type="ECO:0000259" key="1">
    <source>
        <dbReference type="Pfam" id="PF10551"/>
    </source>
</evidence>
<gene>
    <name evidence="2" type="ORF">SHERM_17941</name>
</gene>
<dbReference type="PANTHER" id="PTHR47718:SF18">
    <property type="entry name" value="PROTEIN FAR1-RELATED SEQUENCE 5-LIKE"/>
    <property type="match status" value="1"/>
</dbReference>
<keyword evidence="3" id="KW-1185">Reference proteome</keyword>
<dbReference type="OrthoDB" id="2402896at2759"/>
<dbReference type="Pfam" id="PF10551">
    <property type="entry name" value="MULE"/>
    <property type="match status" value="1"/>
</dbReference>
<evidence type="ECO:0000313" key="2">
    <source>
        <dbReference type="EMBL" id="CAA0819564.1"/>
    </source>
</evidence>
<feature type="non-terminal residue" evidence="2">
    <location>
        <position position="1"/>
    </location>
</feature>
<dbReference type="AlphaFoldDB" id="A0A9N7N0H1"/>
<name>A0A9N7N0H1_STRHE</name>
<dbReference type="PANTHER" id="PTHR47718">
    <property type="entry name" value="OS01G0519700 PROTEIN"/>
    <property type="match status" value="1"/>
</dbReference>
<accession>A0A9N7N0H1</accession>
<dbReference type="Proteomes" id="UP001153555">
    <property type="component" value="Unassembled WGS sequence"/>
</dbReference>
<dbReference type="InterPro" id="IPR018289">
    <property type="entry name" value="MULE_transposase_dom"/>
</dbReference>
<organism evidence="2 3">
    <name type="scientific">Striga hermonthica</name>
    <name type="common">Purple witchweed</name>
    <name type="synonym">Buchnera hermonthica</name>
    <dbReference type="NCBI Taxonomy" id="68872"/>
    <lineage>
        <taxon>Eukaryota</taxon>
        <taxon>Viridiplantae</taxon>
        <taxon>Streptophyta</taxon>
        <taxon>Embryophyta</taxon>
        <taxon>Tracheophyta</taxon>
        <taxon>Spermatophyta</taxon>
        <taxon>Magnoliopsida</taxon>
        <taxon>eudicotyledons</taxon>
        <taxon>Gunneridae</taxon>
        <taxon>Pentapetalae</taxon>
        <taxon>asterids</taxon>
        <taxon>lamiids</taxon>
        <taxon>Lamiales</taxon>
        <taxon>Orobanchaceae</taxon>
        <taxon>Buchnereae</taxon>
        <taxon>Striga</taxon>
    </lineage>
</organism>
<dbReference type="EMBL" id="CACSLK010019251">
    <property type="protein sequence ID" value="CAA0819564.1"/>
    <property type="molecule type" value="Genomic_DNA"/>
</dbReference>
<sequence length="113" mass="12855">YNMVFAPFTGIDNHGKCVTFAAALIAKEDVDSYVWVLENFKSAMVDEPNYIITDQDPSIGIAFPKVFAVSKHRFLMCHIMNKLGEKVGYALNSDPNFKKRLNEIVWNRNIDPV</sequence>
<protein>
    <submittedName>
        <fullName evidence="2">Protein FAR1-RELATED SEQUENCE 5</fullName>
    </submittedName>
</protein>